<feature type="non-terminal residue" evidence="1">
    <location>
        <position position="273"/>
    </location>
</feature>
<evidence type="ECO:0000313" key="2">
    <source>
        <dbReference type="Proteomes" id="UP000324800"/>
    </source>
</evidence>
<name>A0A5J4U6Q7_9EUKA</name>
<evidence type="ECO:0000313" key="1">
    <source>
        <dbReference type="EMBL" id="KAA6366049.1"/>
    </source>
</evidence>
<reference evidence="1 2" key="1">
    <citation type="submission" date="2019-03" db="EMBL/GenBank/DDBJ databases">
        <title>Single cell metagenomics reveals metabolic interactions within the superorganism composed of flagellate Streblomastix strix and complex community of Bacteroidetes bacteria on its surface.</title>
        <authorList>
            <person name="Treitli S.C."/>
            <person name="Kolisko M."/>
            <person name="Husnik F."/>
            <person name="Keeling P."/>
            <person name="Hampl V."/>
        </authorList>
    </citation>
    <scope>NUCLEOTIDE SEQUENCE [LARGE SCALE GENOMIC DNA]</scope>
    <source>
        <strain evidence="1">ST1C</strain>
    </source>
</reference>
<dbReference type="InterPro" id="IPR036397">
    <property type="entry name" value="RNaseH_sf"/>
</dbReference>
<dbReference type="EMBL" id="SNRW01019788">
    <property type="protein sequence ID" value="KAA6366049.1"/>
    <property type="molecule type" value="Genomic_DNA"/>
</dbReference>
<accession>A0A5J4U6Q7</accession>
<dbReference type="PANTHER" id="PTHR46060">
    <property type="entry name" value="MARINER MOS1 TRANSPOSASE-LIKE PROTEIN"/>
    <property type="match status" value="1"/>
</dbReference>
<dbReference type="Proteomes" id="UP000324800">
    <property type="component" value="Unassembled WGS sequence"/>
</dbReference>
<dbReference type="GO" id="GO:0003676">
    <property type="term" value="F:nucleic acid binding"/>
    <property type="evidence" value="ECO:0007669"/>
    <property type="project" value="InterPro"/>
</dbReference>
<organism evidence="1 2">
    <name type="scientific">Streblomastix strix</name>
    <dbReference type="NCBI Taxonomy" id="222440"/>
    <lineage>
        <taxon>Eukaryota</taxon>
        <taxon>Metamonada</taxon>
        <taxon>Preaxostyla</taxon>
        <taxon>Oxymonadida</taxon>
        <taxon>Streblomastigidae</taxon>
        <taxon>Streblomastix</taxon>
    </lineage>
</organism>
<evidence type="ECO:0008006" key="3">
    <source>
        <dbReference type="Google" id="ProtNLM"/>
    </source>
</evidence>
<comment type="caution">
    <text evidence="1">The sequence shown here is derived from an EMBL/GenBank/DDBJ whole genome shotgun (WGS) entry which is preliminary data.</text>
</comment>
<dbReference type="AlphaFoldDB" id="A0A5J4U6Q7"/>
<dbReference type="InterPro" id="IPR052709">
    <property type="entry name" value="Transposase-MT_Hybrid"/>
</dbReference>
<dbReference type="Gene3D" id="3.30.420.10">
    <property type="entry name" value="Ribonuclease H-like superfamily/Ribonuclease H"/>
    <property type="match status" value="1"/>
</dbReference>
<proteinExistence type="predicted"/>
<dbReference type="PANTHER" id="PTHR46060:SF1">
    <property type="entry name" value="MARINER MOS1 TRANSPOSASE-LIKE PROTEIN"/>
    <property type="match status" value="1"/>
</dbReference>
<dbReference type="OrthoDB" id="6431382at2759"/>
<sequence length="273" mass="31805">MNKWHGKFLEGNPLVSIAVLPGRPPITGLGPDFEKIIQEDKYITLARLAAIFGIAKETVRRIIIDETSYKSKHSIHTSLNHSGRDAEGDSIDERPRHFINDLKVMLTTFWNSEHVFVVHWTPFQTTMNATMFAEDVLKLLQKQVKKEHNTKTIQHHIHIDNAAIHRANYTQNFISKGIFKPMKHFSFSPDLAPSDFYLFTNLMKLLKGCDFKTEEELHAVQKYLEIGLLTFYNLRTHKKRCNKLNLQVDLDDKSQQDEQFRLLLDLTHILWIK</sequence>
<gene>
    <name evidence="1" type="ORF">EZS28_038424</name>
</gene>
<protein>
    <recommendedName>
        <fullName evidence="3">Mariner transposase</fullName>
    </recommendedName>
</protein>